<dbReference type="GO" id="GO:0003700">
    <property type="term" value="F:DNA-binding transcription factor activity"/>
    <property type="evidence" value="ECO:0007669"/>
    <property type="project" value="TreeGrafter"/>
</dbReference>
<dbReference type="CDD" id="cd18919">
    <property type="entry name" value="bHLH_AtBPE_like"/>
    <property type="match status" value="1"/>
</dbReference>
<keyword evidence="4" id="KW-0539">Nucleus</keyword>
<proteinExistence type="predicted"/>
<feature type="domain" description="BHLH" evidence="6">
    <location>
        <begin position="184"/>
        <end position="234"/>
    </location>
</feature>
<dbReference type="PROSITE" id="PS50888">
    <property type="entry name" value="BHLH"/>
    <property type="match status" value="1"/>
</dbReference>
<dbReference type="SUPFAM" id="SSF47459">
    <property type="entry name" value="HLH, helix-loop-helix DNA-binding domain"/>
    <property type="match status" value="1"/>
</dbReference>
<dbReference type="InterPro" id="IPR011598">
    <property type="entry name" value="bHLH_dom"/>
</dbReference>
<dbReference type="GO" id="GO:0005634">
    <property type="term" value="C:nucleus"/>
    <property type="evidence" value="ECO:0007669"/>
    <property type="project" value="UniProtKB-SubCell"/>
</dbReference>
<evidence type="ECO:0000256" key="4">
    <source>
        <dbReference type="ARBA" id="ARBA00023242"/>
    </source>
</evidence>
<evidence type="ECO:0000313" key="8">
    <source>
        <dbReference type="Proteomes" id="UP000249390"/>
    </source>
</evidence>
<protein>
    <recommendedName>
        <fullName evidence="6">BHLH domain-containing protein</fullName>
    </recommendedName>
</protein>
<feature type="compositionally biased region" description="Basic and acidic residues" evidence="5">
    <location>
        <begin position="145"/>
        <end position="156"/>
    </location>
</feature>
<keyword evidence="3" id="KW-0804">Transcription</keyword>
<dbReference type="PANTHER" id="PTHR12565">
    <property type="entry name" value="STEROL REGULATORY ELEMENT-BINDING PROTEIN"/>
    <property type="match status" value="1"/>
</dbReference>
<name>A0A328E5U3_9ASTE</name>
<feature type="region of interest" description="Disordered" evidence="5">
    <location>
        <begin position="314"/>
        <end position="337"/>
    </location>
</feature>
<feature type="region of interest" description="Disordered" evidence="5">
    <location>
        <begin position="1"/>
        <end position="34"/>
    </location>
</feature>
<dbReference type="SMART" id="SM00353">
    <property type="entry name" value="HLH"/>
    <property type="match status" value="1"/>
</dbReference>
<dbReference type="FunFam" id="4.10.280.10:FF:000002">
    <property type="entry name" value="Basic helix-loop-helix transcription factor"/>
    <property type="match status" value="1"/>
</dbReference>
<dbReference type="Proteomes" id="UP000249390">
    <property type="component" value="Unassembled WGS sequence"/>
</dbReference>
<dbReference type="Pfam" id="PF00010">
    <property type="entry name" value="HLH"/>
    <property type="match status" value="1"/>
</dbReference>
<dbReference type="GO" id="GO:0046983">
    <property type="term" value="F:protein dimerization activity"/>
    <property type="evidence" value="ECO:0007669"/>
    <property type="project" value="InterPro"/>
</dbReference>
<feature type="region of interest" description="Disordered" evidence="5">
    <location>
        <begin position="130"/>
        <end position="175"/>
    </location>
</feature>
<evidence type="ECO:0000313" key="7">
    <source>
        <dbReference type="EMBL" id="RAL51811.1"/>
    </source>
</evidence>
<accession>A0A328E5U3</accession>
<dbReference type="AlphaFoldDB" id="A0A328E5U3"/>
<feature type="compositionally biased region" description="Polar residues" evidence="5">
    <location>
        <begin position="314"/>
        <end position="329"/>
    </location>
</feature>
<evidence type="ECO:0000256" key="2">
    <source>
        <dbReference type="ARBA" id="ARBA00023015"/>
    </source>
</evidence>
<evidence type="ECO:0000256" key="1">
    <source>
        <dbReference type="ARBA" id="ARBA00004123"/>
    </source>
</evidence>
<keyword evidence="8" id="KW-1185">Reference proteome</keyword>
<dbReference type="InterPro" id="IPR024097">
    <property type="entry name" value="bHLH_ZIP_TF"/>
</dbReference>
<dbReference type="InterPro" id="IPR036638">
    <property type="entry name" value="HLH_DNA-bd_sf"/>
</dbReference>
<reference evidence="7 8" key="1">
    <citation type="submission" date="2018-06" db="EMBL/GenBank/DDBJ databases">
        <title>The Genome of Cuscuta australis (Dodder) Provides Insight into the Evolution of Plant Parasitism.</title>
        <authorList>
            <person name="Liu H."/>
        </authorList>
    </citation>
    <scope>NUCLEOTIDE SEQUENCE [LARGE SCALE GENOMIC DNA]</scope>
    <source>
        <strain evidence="8">cv. Yunnan</strain>
        <tissue evidence="7">Vines</tissue>
    </source>
</reference>
<dbReference type="PANTHER" id="PTHR12565:SF112">
    <property type="entry name" value="TRANSCRIPTION FACTOR BHLH48-RELATED"/>
    <property type="match status" value="1"/>
</dbReference>
<dbReference type="EMBL" id="NQVE01000046">
    <property type="protein sequence ID" value="RAL51811.1"/>
    <property type="molecule type" value="Genomic_DNA"/>
</dbReference>
<keyword evidence="2" id="KW-0805">Transcription regulation</keyword>
<feature type="compositionally biased region" description="Polar residues" evidence="5">
    <location>
        <begin position="130"/>
        <end position="140"/>
    </location>
</feature>
<comment type="caution">
    <text evidence="7">The sequence shown here is derived from an EMBL/GenBank/DDBJ whole genome shotgun (WGS) entry which is preliminary data.</text>
</comment>
<sequence length="337" mass="37048">MDSVQGAEGRSTVCGTTEPGGDAGHAHHQFGGVVAAPPESGFTALLELPPSQAVELLANSPPTKLPEIEHPRSLYPGFPPPPPPIFPSDLALIERASKFSPFAGNAPENLSYSGPKPYFVKQEPLGWDSTLISNQTANPKSTKRKERDIKVEDSGKKGKKSATNTSGNEADGSQYVHVRARRGQATNSHSLAERARREKINEKMKLLQELVPGCNKISGTAMVLDEIINHVQFLQRQVEFLSMSLAAVNSRISFNIENLFAAESENNFTCMFTPSMCLEEQQDNGIRQPYLHQLHFDGFPQPVRSREDENSLLTYHSTNPDAHQSSLHGNHQLKMES</sequence>
<dbReference type="Gene3D" id="4.10.280.10">
    <property type="entry name" value="Helix-loop-helix DNA-binding domain"/>
    <property type="match status" value="1"/>
</dbReference>
<evidence type="ECO:0000256" key="3">
    <source>
        <dbReference type="ARBA" id="ARBA00023163"/>
    </source>
</evidence>
<evidence type="ECO:0000259" key="6">
    <source>
        <dbReference type="PROSITE" id="PS50888"/>
    </source>
</evidence>
<comment type="subcellular location">
    <subcellularLocation>
        <location evidence="1">Nucleus</location>
    </subcellularLocation>
</comment>
<gene>
    <name evidence="7" type="ORF">DM860_010529</name>
</gene>
<organism evidence="7 8">
    <name type="scientific">Cuscuta australis</name>
    <dbReference type="NCBI Taxonomy" id="267555"/>
    <lineage>
        <taxon>Eukaryota</taxon>
        <taxon>Viridiplantae</taxon>
        <taxon>Streptophyta</taxon>
        <taxon>Embryophyta</taxon>
        <taxon>Tracheophyta</taxon>
        <taxon>Spermatophyta</taxon>
        <taxon>Magnoliopsida</taxon>
        <taxon>eudicotyledons</taxon>
        <taxon>Gunneridae</taxon>
        <taxon>Pentapetalae</taxon>
        <taxon>asterids</taxon>
        <taxon>lamiids</taxon>
        <taxon>Solanales</taxon>
        <taxon>Convolvulaceae</taxon>
        <taxon>Cuscuteae</taxon>
        <taxon>Cuscuta</taxon>
        <taxon>Cuscuta subgen. Grammica</taxon>
        <taxon>Cuscuta sect. Cleistogrammica</taxon>
    </lineage>
</organism>
<evidence type="ECO:0000256" key="5">
    <source>
        <dbReference type="SAM" id="MobiDB-lite"/>
    </source>
</evidence>